<evidence type="ECO:0000259" key="4">
    <source>
        <dbReference type="Pfam" id="PF22703"/>
    </source>
</evidence>
<gene>
    <name evidence="5" type="ORF">SAMN05192554_1324</name>
</gene>
<dbReference type="Proteomes" id="UP000199370">
    <property type="component" value="Unassembled WGS sequence"/>
</dbReference>
<dbReference type="Pfam" id="PF22703">
    <property type="entry name" value="Cdc6_lid"/>
    <property type="match status" value="1"/>
</dbReference>
<keyword evidence="2" id="KW-0547">Nucleotide-binding</keyword>
<evidence type="ECO:0000313" key="6">
    <source>
        <dbReference type="Proteomes" id="UP000199370"/>
    </source>
</evidence>
<feature type="domain" description="Cdc6 AAA+ ATPase-type lid" evidence="4">
    <location>
        <begin position="72"/>
        <end position="116"/>
    </location>
</feature>
<dbReference type="EMBL" id="FNIA01000032">
    <property type="protein sequence ID" value="SDN39025.1"/>
    <property type="molecule type" value="Genomic_DNA"/>
</dbReference>
<dbReference type="GO" id="GO:0006260">
    <property type="term" value="P:DNA replication"/>
    <property type="evidence" value="ECO:0007669"/>
    <property type="project" value="UniProtKB-KW"/>
</dbReference>
<keyword evidence="5" id="KW-0132">Cell division</keyword>
<name>A0A1H0B070_9EURY</name>
<protein>
    <submittedName>
        <fullName evidence="5">Cell division control protein 6</fullName>
    </submittedName>
</protein>
<keyword evidence="6" id="KW-1185">Reference proteome</keyword>
<reference evidence="5 6" key="1">
    <citation type="submission" date="2016-10" db="EMBL/GenBank/DDBJ databases">
        <authorList>
            <person name="de Groot N.N."/>
        </authorList>
    </citation>
    <scope>NUCLEOTIDE SEQUENCE [LARGE SCALE GENOMIC DNA]</scope>
    <source>
        <strain evidence="6">EB21,IBRC-M 10013,KCTC 4048</strain>
    </source>
</reference>
<evidence type="ECO:0000256" key="1">
    <source>
        <dbReference type="ARBA" id="ARBA00022705"/>
    </source>
</evidence>
<evidence type="ECO:0000256" key="3">
    <source>
        <dbReference type="ARBA" id="ARBA00022840"/>
    </source>
</evidence>
<organism evidence="5 6">
    <name type="scientific">Haloarchaeobius iranensis</name>
    <dbReference type="NCBI Taxonomy" id="996166"/>
    <lineage>
        <taxon>Archaea</taxon>
        <taxon>Methanobacteriati</taxon>
        <taxon>Methanobacteriota</taxon>
        <taxon>Stenosarchaea group</taxon>
        <taxon>Halobacteria</taxon>
        <taxon>Halobacteriales</taxon>
        <taxon>Halorubellaceae</taxon>
        <taxon>Haloarchaeobius</taxon>
    </lineage>
</organism>
<keyword evidence="1" id="KW-0235">DNA replication</keyword>
<evidence type="ECO:0000256" key="2">
    <source>
        <dbReference type="ARBA" id="ARBA00022741"/>
    </source>
</evidence>
<dbReference type="AlphaFoldDB" id="A0A1H0B070"/>
<dbReference type="STRING" id="996166.SAMN05192554_1324"/>
<keyword evidence="3" id="KW-0067">ATP-binding</keyword>
<dbReference type="PANTHER" id="PTHR10763:SF22">
    <property type="entry name" value="ORC1-TYPE DNA REPLICATION PROTEIN"/>
    <property type="match status" value="1"/>
</dbReference>
<dbReference type="GO" id="GO:0005524">
    <property type="term" value="F:ATP binding"/>
    <property type="evidence" value="ECO:0007669"/>
    <property type="project" value="UniProtKB-KW"/>
</dbReference>
<evidence type="ECO:0000313" key="5">
    <source>
        <dbReference type="EMBL" id="SDN39025.1"/>
    </source>
</evidence>
<dbReference type="InterPro" id="IPR055237">
    <property type="entry name" value="Cdc6_lid"/>
</dbReference>
<dbReference type="SUPFAM" id="SSF52540">
    <property type="entry name" value="P-loop containing nucleoside triphosphate hydrolases"/>
    <property type="match status" value="1"/>
</dbReference>
<dbReference type="GO" id="GO:0051301">
    <property type="term" value="P:cell division"/>
    <property type="evidence" value="ECO:0007669"/>
    <property type="project" value="UniProtKB-KW"/>
</dbReference>
<dbReference type="Gene3D" id="1.10.8.60">
    <property type="match status" value="1"/>
</dbReference>
<keyword evidence="5" id="KW-0131">Cell cycle</keyword>
<sequence length="132" mass="14314">MLGRLCLRRNDDSLLYQLPRARSNGDITNARLGIIGISNDLSYRQELSSKVRSSLCEKEVSFSAYEAPELVDVLEQRESVAFKDGAVSESVLRLCAAYGAKDSGDARQALDLLLEAVISLASAVTTASRTTT</sequence>
<proteinExistence type="predicted"/>
<accession>A0A1H0B070</accession>
<dbReference type="PANTHER" id="PTHR10763">
    <property type="entry name" value="CELL DIVISION CONTROL PROTEIN 6-RELATED"/>
    <property type="match status" value="1"/>
</dbReference>
<dbReference type="InterPro" id="IPR050311">
    <property type="entry name" value="ORC1/CDC6"/>
</dbReference>
<dbReference type="InterPro" id="IPR027417">
    <property type="entry name" value="P-loop_NTPase"/>
</dbReference>